<protein>
    <submittedName>
        <fullName evidence="2">Wsv133-like protein</fullName>
    </submittedName>
</protein>
<dbReference type="EMBL" id="BFCF01000001">
    <property type="protein sequence ID" value="GBG35530.1"/>
    <property type="molecule type" value="Genomic_DNA"/>
</dbReference>
<accession>A0A401IPK4</accession>
<reference evidence="2" key="1">
    <citation type="journal article" date="2018" name="J. Virol.">
        <title>Crustacean Genome Exploration Reveals the Evolutionary Origin of White Spot Syndrome Virus.</title>
        <authorList>
            <person name="Kawato S."/>
            <person name="Shitara A."/>
            <person name="Wang Y."/>
            <person name="Nozaki R."/>
            <person name="Kondo H."/>
            <person name="Hirono I."/>
        </authorList>
    </citation>
    <scope>NUCLEOTIDE SEQUENCE</scope>
</reference>
<sequence>MQIMQCQEQTKPCVLAIAHELNYLHRIILAALPVADDVNVKWDSLATEASVVALMAGAGTVVGHQLTTDCSRLQKQGESLAKMIWGSHLNVSFRSTSSVNRAVIVNCQSHVETNSYNDNSITREGGNSSNSRNIDTDRFDDDSKKHDTQKTSSQFSSSNVSPKYHHRATARKECSDEIRSSGASRIFPDQWEFISQQFTDRTIRLPIASLHTDSYRYQSTTSIVDIKCPTIQQNPNCHCYSLMESSYIH</sequence>
<name>A0A401IPK4_9VIRU</name>
<evidence type="ECO:0000256" key="1">
    <source>
        <dbReference type="SAM" id="MobiDB-lite"/>
    </source>
</evidence>
<feature type="compositionally biased region" description="Polar residues" evidence="1">
    <location>
        <begin position="115"/>
        <end position="133"/>
    </location>
</feature>
<proteinExistence type="predicted"/>
<organism evidence="2">
    <name type="scientific">Penaeus monodon endogenous nimavirus</name>
    <dbReference type="NCBI Taxonomy" id="2133795"/>
    <lineage>
        <taxon>Viruses</taxon>
        <taxon>Viruses incertae sedis</taxon>
        <taxon>Naldaviricetes</taxon>
        <taxon>Nimaviridae</taxon>
    </lineage>
</organism>
<feature type="compositionally biased region" description="Basic and acidic residues" evidence="1">
    <location>
        <begin position="134"/>
        <end position="149"/>
    </location>
</feature>
<comment type="caution">
    <text evidence="2">The sequence shown here is derived from an EMBL/GenBank/DDBJ whole genome shotgun (WGS) entry which is preliminary data.</text>
</comment>
<evidence type="ECO:0000313" key="2">
    <source>
        <dbReference type="EMBL" id="GBG35530.1"/>
    </source>
</evidence>
<feature type="region of interest" description="Disordered" evidence="1">
    <location>
        <begin position="115"/>
        <end position="175"/>
    </location>
</feature>
<feature type="compositionally biased region" description="Polar residues" evidence="1">
    <location>
        <begin position="150"/>
        <end position="161"/>
    </location>
</feature>